<reference evidence="2 3" key="1">
    <citation type="journal article" date="2015" name="Genome Announc.">
        <title>Expanding the biotechnology potential of lactobacilli through comparative genomics of 213 strains and associated genera.</title>
        <authorList>
            <person name="Sun Z."/>
            <person name="Harris H.M."/>
            <person name="McCann A."/>
            <person name="Guo C."/>
            <person name="Argimon S."/>
            <person name="Zhang W."/>
            <person name="Yang X."/>
            <person name="Jeffery I.B."/>
            <person name="Cooney J.C."/>
            <person name="Kagawa T.F."/>
            <person name="Liu W."/>
            <person name="Song Y."/>
            <person name="Salvetti E."/>
            <person name="Wrobel A."/>
            <person name="Rasinkangas P."/>
            <person name="Parkhill J."/>
            <person name="Rea M.C."/>
            <person name="O'Sullivan O."/>
            <person name="Ritari J."/>
            <person name="Douillard F.P."/>
            <person name="Paul Ross R."/>
            <person name="Yang R."/>
            <person name="Briner A.E."/>
            <person name="Felis G.E."/>
            <person name="de Vos W.M."/>
            <person name="Barrangou R."/>
            <person name="Klaenhammer T.R."/>
            <person name="Caufield P.W."/>
            <person name="Cui Y."/>
            <person name="Zhang H."/>
            <person name="O'Toole P.W."/>
        </authorList>
    </citation>
    <scope>NUCLEOTIDE SEQUENCE [LARGE SCALE GENOMIC DNA]</scope>
    <source>
        <strain evidence="2 3">DSM 20405</strain>
    </source>
</reference>
<dbReference type="CDD" id="cd17748">
    <property type="entry name" value="BRCT_DNA_ligase_like"/>
    <property type="match status" value="1"/>
</dbReference>
<feature type="domain" description="BRCT" evidence="1">
    <location>
        <begin position="113"/>
        <end position="189"/>
    </location>
</feature>
<sequence>MYSVRGLLNEYVILKKEINCFHVIKVNETVSEKQFDSLEDVYHYCDGLFLVTMYFSELEAYPGGVCLLDDFIKALKWHHEGRSVHDDHLVYEKIKAYLREEGIGLDELFLISLKGAKIVFTGRLSRYTRAIASRKAQACGAYVQSYVNKETTYLIKGTNHHISNKYRCAERLNIPIIEEEQFYRMVSDI</sequence>
<evidence type="ECO:0000313" key="2">
    <source>
        <dbReference type="EMBL" id="KRN49627.1"/>
    </source>
</evidence>
<dbReference type="Proteomes" id="UP000051841">
    <property type="component" value="Unassembled WGS sequence"/>
</dbReference>
<name>A0A0R2HB92_9FIRM</name>
<dbReference type="InterPro" id="IPR001357">
    <property type="entry name" value="BRCT_dom"/>
</dbReference>
<accession>A0A0R2HB92</accession>
<dbReference type="PROSITE" id="PS50172">
    <property type="entry name" value="BRCT"/>
    <property type="match status" value="1"/>
</dbReference>
<dbReference type="Gene3D" id="3.40.50.10190">
    <property type="entry name" value="BRCT domain"/>
    <property type="match status" value="1"/>
</dbReference>
<dbReference type="AlphaFoldDB" id="A0A0R2HB92"/>
<evidence type="ECO:0000313" key="3">
    <source>
        <dbReference type="Proteomes" id="UP000051841"/>
    </source>
</evidence>
<dbReference type="RefSeq" id="WP_029070848.1">
    <property type="nucleotide sequence ID" value="NZ_JNKN01000016.1"/>
</dbReference>
<gene>
    <name evidence="2" type="ORF">IV49_GL000936</name>
</gene>
<proteinExistence type="predicted"/>
<dbReference type="InterPro" id="IPR036420">
    <property type="entry name" value="BRCT_dom_sf"/>
</dbReference>
<comment type="caution">
    <text evidence="2">The sequence shown here is derived from an EMBL/GenBank/DDBJ whole genome shotgun (WGS) entry which is preliminary data.</text>
</comment>
<dbReference type="PATRIC" id="fig|1410657.5.peg.974"/>
<evidence type="ECO:0000259" key="1">
    <source>
        <dbReference type="PROSITE" id="PS50172"/>
    </source>
</evidence>
<organism evidence="2 3">
    <name type="scientific">Kandleria vitulina DSM 20405</name>
    <dbReference type="NCBI Taxonomy" id="1410657"/>
    <lineage>
        <taxon>Bacteria</taxon>
        <taxon>Bacillati</taxon>
        <taxon>Bacillota</taxon>
        <taxon>Erysipelotrichia</taxon>
        <taxon>Erysipelotrichales</taxon>
        <taxon>Coprobacillaceae</taxon>
        <taxon>Kandleria</taxon>
    </lineage>
</organism>
<keyword evidence="3" id="KW-1185">Reference proteome</keyword>
<dbReference type="EMBL" id="JQBL01000024">
    <property type="protein sequence ID" value="KRN49627.1"/>
    <property type="molecule type" value="Genomic_DNA"/>
</dbReference>
<dbReference type="SUPFAM" id="SSF52113">
    <property type="entry name" value="BRCT domain"/>
    <property type="match status" value="1"/>
</dbReference>
<dbReference type="SMART" id="SM00292">
    <property type="entry name" value="BRCT"/>
    <property type="match status" value="1"/>
</dbReference>
<protein>
    <recommendedName>
        <fullName evidence="1">BRCT domain-containing protein</fullName>
    </recommendedName>
</protein>
<dbReference type="Pfam" id="PF00533">
    <property type="entry name" value="BRCT"/>
    <property type="match status" value="1"/>
</dbReference>